<proteinExistence type="predicted"/>
<evidence type="ECO:0000256" key="1">
    <source>
        <dbReference type="SAM" id="MobiDB-lite"/>
    </source>
</evidence>
<feature type="region of interest" description="Disordered" evidence="1">
    <location>
        <begin position="1"/>
        <end position="85"/>
    </location>
</feature>
<name>A0AA35P3N9_9SAUR</name>
<organism evidence="2 3">
    <name type="scientific">Podarcis lilfordi</name>
    <name type="common">Lilford's wall lizard</name>
    <dbReference type="NCBI Taxonomy" id="74358"/>
    <lineage>
        <taxon>Eukaryota</taxon>
        <taxon>Metazoa</taxon>
        <taxon>Chordata</taxon>
        <taxon>Craniata</taxon>
        <taxon>Vertebrata</taxon>
        <taxon>Euteleostomi</taxon>
        <taxon>Lepidosauria</taxon>
        <taxon>Squamata</taxon>
        <taxon>Bifurcata</taxon>
        <taxon>Unidentata</taxon>
        <taxon>Episquamata</taxon>
        <taxon>Laterata</taxon>
        <taxon>Lacertibaenia</taxon>
        <taxon>Lacertidae</taxon>
        <taxon>Podarcis</taxon>
    </lineage>
</organism>
<keyword evidence="3" id="KW-1185">Reference proteome</keyword>
<protein>
    <submittedName>
        <fullName evidence="2">Uncharacterized protein</fullName>
    </submittedName>
</protein>
<dbReference type="AlphaFoldDB" id="A0AA35P3N9"/>
<evidence type="ECO:0000313" key="3">
    <source>
        <dbReference type="Proteomes" id="UP001178461"/>
    </source>
</evidence>
<dbReference type="EMBL" id="OX395128">
    <property type="protein sequence ID" value="CAI5770527.1"/>
    <property type="molecule type" value="Genomic_DNA"/>
</dbReference>
<sequence>MAPSTRPPSRSHRALCRSSTRLPFGKRGATWGSRALEKRKIGEGAPGKEVRKPPRKEKGLRSQVRKGGAGQRASLGRSVARGSYAKHARPIGVVRIAVSVRKEQRPSNEKRPRTQPRFHAVHKLRRRRLASRVRLGCL</sequence>
<evidence type="ECO:0000313" key="2">
    <source>
        <dbReference type="EMBL" id="CAI5770527.1"/>
    </source>
</evidence>
<reference evidence="2" key="1">
    <citation type="submission" date="2022-12" db="EMBL/GenBank/DDBJ databases">
        <authorList>
            <person name="Alioto T."/>
            <person name="Alioto T."/>
            <person name="Gomez Garrido J."/>
        </authorList>
    </citation>
    <scope>NUCLEOTIDE SEQUENCE</scope>
</reference>
<accession>A0AA35P3N9</accession>
<gene>
    <name evidence="2" type="ORF">PODLI_1B036633</name>
</gene>
<dbReference type="Proteomes" id="UP001178461">
    <property type="component" value="Chromosome 3"/>
</dbReference>
<feature type="compositionally biased region" description="Basic and acidic residues" evidence="1">
    <location>
        <begin position="35"/>
        <end position="60"/>
    </location>
</feature>